<name>A0A7C9NNR3_9GAMM</name>
<dbReference type="EMBL" id="JAAEHK010000016">
    <property type="protein sequence ID" value="NDL71249.1"/>
    <property type="molecule type" value="Genomic_DNA"/>
</dbReference>
<dbReference type="InterPro" id="IPR010836">
    <property type="entry name" value="SapC"/>
</dbReference>
<protein>
    <submittedName>
        <fullName evidence="1">SapC family protein</fullName>
    </submittedName>
</protein>
<accession>A0A7C9NNR3</accession>
<dbReference type="RefSeq" id="WP_162219114.1">
    <property type="nucleotide sequence ID" value="NZ_JAAEHK010000016.1"/>
</dbReference>
<comment type="caution">
    <text evidence="1">The sequence shown here is derived from an EMBL/GenBank/DDBJ whole genome shotgun (WGS) entry which is preliminary data.</text>
</comment>
<dbReference type="Proteomes" id="UP000480312">
    <property type="component" value="Unassembled WGS sequence"/>
</dbReference>
<sequence>MAHAAHWVPLNVKRHGGLMWQRFTAYHFAQHITQASLAEAELRHAAASFPIGFTQTASGWQAVALLGLRDEQNLIVDSQGGWRAAYVPAALRSHPFGLHAEYPEKLCIDQHSPFVVARLDAEPFFNQHGELASFPQQVLAFLQQREAGCQRVAQQLDALANAKLLALWQPEGYQGSAPLYQIDEPAWKALSAEQMGLFWQLGAVPLVYAQLISQRQLGVLRSLLQRPTTSPPAANASRPLSEWQEAFSSEERYQWPDPS</sequence>
<proteinExistence type="predicted"/>
<dbReference type="AlphaFoldDB" id="A0A7C9NNR3"/>
<dbReference type="Pfam" id="PF07277">
    <property type="entry name" value="SapC"/>
    <property type="match status" value="1"/>
</dbReference>
<evidence type="ECO:0000313" key="2">
    <source>
        <dbReference type="Proteomes" id="UP000480312"/>
    </source>
</evidence>
<organism evidence="1 2">
    <name type="scientific">Vreelandella alkaliphila</name>
    <dbReference type="NCBI Taxonomy" id="272774"/>
    <lineage>
        <taxon>Bacteria</taxon>
        <taxon>Pseudomonadati</taxon>
        <taxon>Pseudomonadota</taxon>
        <taxon>Gammaproteobacteria</taxon>
        <taxon>Oceanospirillales</taxon>
        <taxon>Halomonadaceae</taxon>
        <taxon>Vreelandella</taxon>
    </lineage>
</organism>
<evidence type="ECO:0000313" key="1">
    <source>
        <dbReference type="EMBL" id="NDL71249.1"/>
    </source>
</evidence>
<reference evidence="1 2" key="1">
    <citation type="submission" date="2020-01" db="EMBL/GenBank/DDBJ databases">
        <title>Whole genome sequencing of Halomonas alkaliphila strain LS44.</title>
        <authorList>
            <person name="Kumar S."/>
            <person name="Paul D."/>
            <person name="Shouche Y."/>
            <person name="Suryavanshi M.V."/>
        </authorList>
    </citation>
    <scope>NUCLEOTIDE SEQUENCE [LARGE SCALE GENOMIC DNA]</scope>
    <source>
        <strain evidence="1 2">LS44</strain>
    </source>
</reference>
<dbReference type="OrthoDB" id="9806524at2"/>
<gene>
    <name evidence="1" type="ORF">GPL32_12130</name>
</gene>